<accession>A0A6G1GDX2</accession>
<feature type="region of interest" description="Disordered" evidence="2">
    <location>
        <begin position="416"/>
        <end position="464"/>
    </location>
</feature>
<keyword evidence="5" id="KW-1185">Reference proteome</keyword>
<organism evidence="4">
    <name type="scientific">Eremomyces bilateralis CBS 781.70</name>
    <dbReference type="NCBI Taxonomy" id="1392243"/>
    <lineage>
        <taxon>Eukaryota</taxon>
        <taxon>Fungi</taxon>
        <taxon>Dikarya</taxon>
        <taxon>Ascomycota</taxon>
        <taxon>Pezizomycotina</taxon>
        <taxon>Dothideomycetes</taxon>
        <taxon>Dothideomycetes incertae sedis</taxon>
        <taxon>Eremomycetales</taxon>
        <taxon>Eremomycetaceae</taxon>
        <taxon>Eremomyces</taxon>
    </lineage>
</organism>
<dbReference type="RefSeq" id="XP_033537690.1">
    <property type="nucleotide sequence ID" value="XM_033676928.1"/>
</dbReference>
<evidence type="ECO:0000256" key="2">
    <source>
        <dbReference type="SAM" id="MobiDB-lite"/>
    </source>
</evidence>
<feature type="region of interest" description="Disordered" evidence="2">
    <location>
        <begin position="287"/>
        <end position="324"/>
    </location>
</feature>
<evidence type="ECO:0000256" key="1">
    <source>
        <dbReference type="ARBA" id="ARBA00007473"/>
    </source>
</evidence>
<dbReference type="InterPro" id="IPR024626">
    <property type="entry name" value="Kri1-like_C"/>
</dbReference>
<evidence type="ECO:0000313" key="6">
    <source>
        <dbReference type="RefSeq" id="XP_033537690.1"/>
    </source>
</evidence>
<evidence type="ECO:0000313" key="5">
    <source>
        <dbReference type="Proteomes" id="UP000504638"/>
    </source>
</evidence>
<feature type="region of interest" description="Disordered" evidence="2">
    <location>
        <begin position="1"/>
        <end position="29"/>
    </location>
</feature>
<dbReference type="OrthoDB" id="10252032at2759"/>
<evidence type="ECO:0000259" key="3">
    <source>
        <dbReference type="Pfam" id="PF12936"/>
    </source>
</evidence>
<sequence length="645" mass="74163">MAETQQRPQKRAKLLDLNDSDEEEDARKTVSFKVNEKYAARFEHNKKRVEKQRLEEKYGKGDLETSESESDSDDETEDDEGMAATVKRDAEISNLLNAIRSKDPSLYDEGRKWYEEEGNPDEANGTEAKLKEKSMSLKEYHRKNLLGGAQKDDDDTEPQIQTYDEEQQELKDDLIRGFKDAGNQEDSDSDDGFLKQKEVIKAVDSAPKITADDIEKADEDPEAFMSKYLSARAWVPTDKARFQPLESDDEEDDVRADEVEHAWNMRFEDPETANEKLRTHSRTVTAEMSVRREKLSSRRRAREAEKERKEADKQEREADKARLRKLKIDEMEEKVEKIREVAGLSGKEFHIEEWARILEADWDDDKWEKQMAKHFGSEYYDEREDRAEDFLDGGISGNDKKHRKLKKPKWDDDIDVGDLVPDFDANPAEAARIALSDEDETRPESSKDTNLKEAKKEKKHQARVERRKIEALVDANLDIDMLDNSAEVGTSSKSKGTGFFRYRETSPTAFGLSPLDILTASDAQLNTYAGLKKLAAFRDPKKKRKDKKALNNWALRNWRKETFGTDDAPTAERFQELLRGEQIGRAEEKGSKSKKRSRPAETESKVESKADDKGGNEQSNVVDGERKKKRRKQKKSKLEGVSLDT</sequence>
<dbReference type="PANTHER" id="PTHR14490">
    <property type="entry name" value="ZINC FINGER, ZZ TYPE"/>
    <property type="match status" value="1"/>
</dbReference>
<feature type="compositionally biased region" description="Basic and acidic residues" evidence="2">
    <location>
        <begin position="51"/>
        <end position="63"/>
    </location>
</feature>
<dbReference type="Pfam" id="PF05178">
    <property type="entry name" value="Kri1"/>
    <property type="match status" value="1"/>
</dbReference>
<name>A0A6G1GDX2_9PEZI</name>
<feature type="region of interest" description="Disordered" evidence="2">
    <location>
        <begin position="111"/>
        <end position="172"/>
    </location>
</feature>
<dbReference type="GO" id="GO:0000447">
    <property type="term" value="P:endonucleolytic cleavage in ITS1 to separate SSU-rRNA from 5.8S rRNA and LSU-rRNA from tricistronic rRNA transcript (SSU-rRNA, 5.8S rRNA, LSU-rRNA)"/>
    <property type="evidence" value="ECO:0007669"/>
    <property type="project" value="TreeGrafter"/>
</dbReference>
<feature type="domain" description="Kri1-like C-terminal" evidence="3">
    <location>
        <begin position="467"/>
        <end position="562"/>
    </location>
</feature>
<feature type="compositionally biased region" description="Basic and acidic residues" evidence="2">
    <location>
        <begin position="598"/>
        <end position="615"/>
    </location>
</feature>
<feature type="compositionally biased region" description="Basic and acidic residues" evidence="2">
    <location>
        <begin position="128"/>
        <end position="139"/>
    </location>
</feature>
<dbReference type="InterPro" id="IPR018034">
    <property type="entry name" value="Kri1"/>
</dbReference>
<proteinExistence type="inferred from homology"/>
<dbReference type="GO" id="GO:0030686">
    <property type="term" value="C:90S preribosome"/>
    <property type="evidence" value="ECO:0007669"/>
    <property type="project" value="TreeGrafter"/>
</dbReference>
<dbReference type="PANTHER" id="PTHR14490:SF5">
    <property type="entry name" value="PROTEIN KRI1 HOMOLOG"/>
    <property type="match status" value="1"/>
</dbReference>
<gene>
    <name evidence="4 6" type="ORF">P152DRAFT_408606</name>
</gene>
<dbReference type="Proteomes" id="UP000504638">
    <property type="component" value="Unplaced"/>
</dbReference>
<feature type="compositionally biased region" description="Basic and acidic residues" evidence="2">
    <location>
        <begin position="573"/>
        <end position="591"/>
    </location>
</feature>
<feature type="compositionally biased region" description="Basic and acidic residues" evidence="2">
    <location>
        <begin position="289"/>
        <end position="324"/>
    </location>
</feature>
<feature type="compositionally biased region" description="Acidic residues" evidence="2">
    <location>
        <begin position="152"/>
        <end position="167"/>
    </location>
</feature>
<feature type="region of interest" description="Disordered" evidence="2">
    <location>
        <begin position="561"/>
        <end position="645"/>
    </location>
</feature>
<reference evidence="6" key="3">
    <citation type="submission" date="2025-04" db="UniProtKB">
        <authorList>
            <consortium name="RefSeq"/>
        </authorList>
    </citation>
    <scope>IDENTIFICATION</scope>
    <source>
        <strain evidence="6">CBS 781.70</strain>
    </source>
</reference>
<dbReference type="GO" id="GO:0005730">
    <property type="term" value="C:nucleolus"/>
    <property type="evidence" value="ECO:0007669"/>
    <property type="project" value="TreeGrafter"/>
</dbReference>
<dbReference type="EMBL" id="ML975150">
    <property type="protein sequence ID" value="KAF1816059.1"/>
    <property type="molecule type" value="Genomic_DNA"/>
</dbReference>
<feature type="compositionally biased region" description="Basic and acidic residues" evidence="2">
    <location>
        <begin position="442"/>
        <end position="464"/>
    </location>
</feature>
<dbReference type="GeneID" id="54417498"/>
<protein>
    <recommendedName>
        <fullName evidence="3">Kri1-like C-terminal domain-containing protein</fullName>
    </recommendedName>
</protein>
<dbReference type="AlphaFoldDB" id="A0A6G1GDX2"/>
<evidence type="ECO:0000313" key="4">
    <source>
        <dbReference type="EMBL" id="KAF1816059.1"/>
    </source>
</evidence>
<reference evidence="4 6" key="1">
    <citation type="submission" date="2020-01" db="EMBL/GenBank/DDBJ databases">
        <authorList>
            <consortium name="DOE Joint Genome Institute"/>
            <person name="Haridas S."/>
            <person name="Albert R."/>
            <person name="Binder M."/>
            <person name="Bloem J."/>
            <person name="Labutti K."/>
            <person name="Salamov A."/>
            <person name="Andreopoulos B."/>
            <person name="Baker S.E."/>
            <person name="Barry K."/>
            <person name="Bills G."/>
            <person name="Bluhm B.H."/>
            <person name="Cannon C."/>
            <person name="Castanera R."/>
            <person name="Culley D.E."/>
            <person name="Daum C."/>
            <person name="Ezra D."/>
            <person name="Gonzalez J.B."/>
            <person name="Henrissat B."/>
            <person name="Kuo A."/>
            <person name="Liang C."/>
            <person name="Lipzen A."/>
            <person name="Lutzoni F."/>
            <person name="Magnuson J."/>
            <person name="Mondo S."/>
            <person name="Nolan M."/>
            <person name="Ohm R."/>
            <person name="Pangilinan J."/>
            <person name="Park H.-J."/>
            <person name="Ramirez L."/>
            <person name="Alfaro M."/>
            <person name="Sun H."/>
            <person name="Tritt A."/>
            <person name="Yoshinaga Y."/>
            <person name="Zwiers L.-H."/>
            <person name="Turgeon B.G."/>
            <person name="Goodwin S.B."/>
            <person name="Spatafora J.W."/>
            <person name="Crous P.W."/>
            <person name="Grigoriev I.V."/>
        </authorList>
    </citation>
    <scope>NUCLEOTIDE SEQUENCE</scope>
    <source>
        <strain evidence="4 6">CBS 781.70</strain>
    </source>
</reference>
<comment type="similarity">
    <text evidence="1">Belongs to the KRI1 family.</text>
</comment>
<reference evidence="6" key="2">
    <citation type="submission" date="2020-04" db="EMBL/GenBank/DDBJ databases">
        <authorList>
            <consortium name="NCBI Genome Project"/>
        </authorList>
    </citation>
    <scope>NUCLEOTIDE SEQUENCE</scope>
    <source>
        <strain evidence="6">CBS 781.70</strain>
    </source>
</reference>
<dbReference type="Pfam" id="PF12936">
    <property type="entry name" value="Kri1_C"/>
    <property type="match status" value="1"/>
</dbReference>
<feature type="region of interest" description="Disordered" evidence="2">
    <location>
        <begin position="41"/>
        <end position="90"/>
    </location>
</feature>
<feature type="compositionally biased region" description="Acidic residues" evidence="2">
    <location>
        <begin position="64"/>
        <end position="81"/>
    </location>
</feature>